<dbReference type="Pfam" id="PF01661">
    <property type="entry name" value="Macro"/>
    <property type="match status" value="1"/>
</dbReference>
<dbReference type="VEuPathDB" id="CryptoDB:Cvel_26193"/>
<reference evidence="3" key="1">
    <citation type="submission" date="2014-11" db="EMBL/GenBank/DDBJ databases">
        <authorList>
            <person name="Otto D Thomas"/>
            <person name="Naeem Raeece"/>
        </authorList>
    </citation>
    <scope>NUCLEOTIDE SEQUENCE</scope>
</reference>
<evidence type="ECO:0000256" key="1">
    <source>
        <dbReference type="SAM" id="MobiDB-lite"/>
    </source>
</evidence>
<dbReference type="EMBL" id="CDMZ01002292">
    <property type="protein sequence ID" value="CEM41712.1"/>
    <property type="molecule type" value="Genomic_DNA"/>
</dbReference>
<dbReference type="InterPro" id="IPR002589">
    <property type="entry name" value="Macro_dom"/>
</dbReference>
<evidence type="ECO:0000259" key="2">
    <source>
        <dbReference type="PROSITE" id="PS51154"/>
    </source>
</evidence>
<dbReference type="AlphaFoldDB" id="A0A0G4HD65"/>
<proteinExistence type="predicted"/>
<protein>
    <recommendedName>
        <fullName evidence="2">Macro domain-containing protein</fullName>
    </recommendedName>
</protein>
<dbReference type="PANTHER" id="PTHR12521">
    <property type="entry name" value="PROTEIN C6ORF130"/>
    <property type="match status" value="1"/>
</dbReference>
<feature type="domain" description="Macro" evidence="2">
    <location>
        <begin position="92"/>
        <end position="245"/>
    </location>
</feature>
<feature type="compositionally biased region" description="Basic and acidic residues" evidence="1">
    <location>
        <begin position="1"/>
        <end position="34"/>
    </location>
</feature>
<dbReference type="SUPFAM" id="SSF52949">
    <property type="entry name" value="Macro domain-like"/>
    <property type="match status" value="1"/>
</dbReference>
<feature type="compositionally biased region" description="Basic and acidic residues" evidence="1">
    <location>
        <begin position="95"/>
        <end position="104"/>
    </location>
</feature>
<dbReference type="InterPro" id="IPR043472">
    <property type="entry name" value="Macro_dom-like"/>
</dbReference>
<dbReference type="CDD" id="cd02901">
    <property type="entry name" value="Macro_Poa1p-like"/>
    <property type="match status" value="1"/>
</dbReference>
<dbReference type="Gene3D" id="3.40.220.10">
    <property type="entry name" value="Leucine Aminopeptidase, subunit E, domain 1"/>
    <property type="match status" value="1"/>
</dbReference>
<dbReference type="InterPro" id="IPR050892">
    <property type="entry name" value="ADP-ribose_metab_enzymes"/>
</dbReference>
<accession>A0A0G4HD65</accession>
<feature type="compositionally biased region" description="Low complexity" evidence="1">
    <location>
        <begin position="38"/>
        <end position="48"/>
    </location>
</feature>
<dbReference type="PROSITE" id="PS51154">
    <property type="entry name" value="MACRO"/>
    <property type="match status" value="1"/>
</dbReference>
<feature type="region of interest" description="Disordered" evidence="1">
    <location>
        <begin position="1"/>
        <end position="104"/>
    </location>
</feature>
<evidence type="ECO:0000313" key="3">
    <source>
        <dbReference type="EMBL" id="CEM41712.1"/>
    </source>
</evidence>
<dbReference type="SMART" id="SM00506">
    <property type="entry name" value="A1pp"/>
    <property type="match status" value="1"/>
</dbReference>
<organism evidence="3">
    <name type="scientific">Chromera velia CCMP2878</name>
    <dbReference type="NCBI Taxonomy" id="1169474"/>
    <lineage>
        <taxon>Eukaryota</taxon>
        <taxon>Sar</taxon>
        <taxon>Alveolata</taxon>
        <taxon>Colpodellida</taxon>
        <taxon>Chromeraceae</taxon>
        <taxon>Chromera</taxon>
    </lineage>
</organism>
<gene>
    <name evidence="3" type="ORF">Cvel_26193</name>
</gene>
<name>A0A0G4HD65_9ALVE</name>
<sequence>MDSEQKGKRKEREEPDVIVVKDSESEGKPDKESKAPGAPASAPNEESNPSPPKQPKREKASAPDEESNPSPPKQPKREKASAQDEESNPSPPKQPKREKEKGSALQEIKGDLFKQQQTQHLAHCISADCRLGKGIAKIFKDKFGGISELQQQKQTAGGCALLKRSGACIFNLVTKEKYWQKPTYASLQSSLEALRVLAKKQDKPVTKIAMPRIGCGLDGLEWHKVRGVIEDVFQGSGISVVVFTL</sequence>
<dbReference type="PANTHER" id="PTHR12521:SF0">
    <property type="entry name" value="ADP-RIBOSE GLYCOHYDROLASE OARD1"/>
    <property type="match status" value="1"/>
</dbReference>
<dbReference type="GO" id="GO:0140291">
    <property type="term" value="P:peptidyl-glutamate ADP-deribosylation"/>
    <property type="evidence" value="ECO:0007669"/>
    <property type="project" value="TreeGrafter"/>
</dbReference>